<dbReference type="InterPro" id="IPR011604">
    <property type="entry name" value="PDDEXK-like_dom_sf"/>
</dbReference>
<sequence length="248" mass="28599">MSYYDKDEWKYPSVTTVISDCTDKSAPLTQWAANMTVEWIRQNVGQEEMGIYPTTDEHLEKARTHFRDVSQEALDVGSEVHNAIEKYLKADHWTGKQAAWIALKGQARSAFCAFQTWEKEHNLKPIALEQTVYGDCWAGTLDFIGYFDNKLYVIDWKSSAGFYPEMRYQVAAYRWALGFVPVEDCEVPHMALIEGCGILRLDKKTGIPKFHDTSKSYERDIAVFKAMVKLYFSRHPVVARRAGWKTPF</sequence>
<protein>
    <submittedName>
        <fullName evidence="1">Putative PD-(D/E)XK nuclease superfamily protein</fullName>
    </submittedName>
</protein>
<reference evidence="1" key="1">
    <citation type="submission" date="2020-03" db="EMBL/GenBank/DDBJ databases">
        <title>The deep terrestrial virosphere.</title>
        <authorList>
            <person name="Holmfeldt K."/>
            <person name="Nilsson E."/>
            <person name="Simone D."/>
            <person name="Lopez-Fernandez M."/>
            <person name="Wu X."/>
            <person name="de Brujin I."/>
            <person name="Lundin D."/>
            <person name="Andersson A."/>
            <person name="Bertilsson S."/>
            <person name="Dopson M."/>
        </authorList>
    </citation>
    <scope>NUCLEOTIDE SEQUENCE</scope>
    <source>
        <strain evidence="1">TM448B04813</strain>
    </source>
</reference>
<organism evidence="1">
    <name type="scientific">viral metagenome</name>
    <dbReference type="NCBI Taxonomy" id="1070528"/>
    <lineage>
        <taxon>unclassified sequences</taxon>
        <taxon>metagenomes</taxon>
        <taxon>organismal metagenomes</taxon>
    </lineage>
</organism>
<proteinExistence type="predicted"/>
<dbReference type="EMBL" id="MT145104">
    <property type="protein sequence ID" value="QJI03620.1"/>
    <property type="molecule type" value="Genomic_DNA"/>
</dbReference>
<gene>
    <name evidence="1" type="ORF">TM448B04813_0007</name>
</gene>
<dbReference type="Gene3D" id="3.90.320.10">
    <property type="match status" value="1"/>
</dbReference>
<dbReference type="AlphaFoldDB" id="A0A6M3Y0C1"/>
<accession>A0A6M3Y0C1</accession>
<name>A0A6M3Y0C1_9ZZZZ</name>
<evidence type="ECO:0000313" key="1">
    <source>
        <dbReference type="EMBL" id="QJI03620.1"/>
    </source>
</evidence>